<dbReference type="Proteomes" id="UP001220010">
    <property type="component" value="Unassembled WGS sequence"/>
</dbReference>
<feature type="domain" description="DUF4114" evidence="1">
    <location>
        <begin position="60"/>
        <end position="114"/>
    </location>
</feature>
<accession>A0ABT5X5F2</accession>
<dbReference type="EMBL" id="JARFPK010000003">
    <property type="protein sequence ID" value="MDF0589812.1"/>
    <property type="molecule type" value="Genomic_DNA"/>
</dbReference>
<dbReference type="Pfam" id="PF13448">
    <property type="entry name" value="DUF4114"/>
    <property type="match status" value="1"/>
</dbReference>
<protein>
    <submittedName>
        <fullName evidence="2">DUF4114 domain-containing protein</fullName>
    </submittedName>
</protein>
<reference evidence="2 3" key="1">
    <citation type="submission" date="2023-03" db="EMBL/GenBank/DDBJ databases">
        <title>WGS of Methanotrichaceae archaeon Mx.</title>
        <authorList>
            <person name="Sorokin D.Y."/>
            <person name="Merkel A.Y."/>
        </authorList>
    </citation>
    <scope>NUCLEOTIDE SEQUENCE [LARGE SCALE GENOMIC DNA]</scope>
    <source>
        <strain evidence="2 3">Mx</strain>
    </source>
</reference>
<gene>
    <name evidence="2" type="ORF">P0O15_01285</name>
</gene>
<name>A0ABT5X5F2_9EURY</name>
<dbReference type="RefSeq" id="WP_316965584.1">
    <property type="nucleotide sequence ID" value="NZ_JARFPK010000003.1"/>
</dbReference>
<evidence type="ECO:0000259" key="1">
    <source>
        <dbReference type="Pfam" id="PF13448"/>
    </source>
</evidence>
<comment type="caution">
    <text evidence="2">The sequence shown here is derived from an EMBL/GenBank/DDBJ whole genome shotgun (WGS) entry which is preliminary data.</text>
</comment>
<keyword evidence="3" id="KW-1185">Reference proteome</keyword>
<dbReference type="InterPro" id="IPR025193">
    <property type="entry name" value="DUF4114"/>
</dbReference>
<evidence type="ECO:0000313" key="2">
    <source>
        <dbReference type="EMBL" id="MDF0589812.1"/>
    </source>
</evidence>
<sequence>MPKTGKVVAKFKSKSAAYESEFRLSSPANKLIFKASDSQVGKTFDVGTFSAGQKLIFALKTPDGNIYYTTHAWNKDACDHVIKVQKGTYKWELRWEDLYGLGDQDYNDVVAEIEIK</sequence>
<organism evidence="2 3">
    <name type="scientific">Candidatus Methanocrinis natronophilus</name>
    <dbReference type="NCBI Taxonomy" id="3033396"/>
    <lineage>
        <taxon>Archaea</taxon>
        <taxon>Methanobacteriati</taxon>
        <taxon>Methanobacteriota</taxon>
        <taxon>Stenosarchaea group</taxon>
        <taxon>Methanomicrobia</taxon>
        <taxon>Methanotrichales</taxon>
        <taxon>Methanotrichaceae</taxon>
        <taxon>Methanocrinis</taxon>
    </lineage>
</organism>
<proteinExistence type="predicted"/>
<evidence type="ECO:0000313" key="3">
    <source>
        <dbReference type="Proteomes" id="UP001220010"/>
    </source>
</evidence>